<dbReference type="AlphaFoldDB" id="A0A4R4E142"/>
<protein>
    <submittedName>
        <fullName evidence="2">Uncharacterized protein</fullName>
    </submittedName>
</protein>
<organism evidence="2 3">
    <name type="scientific">Paenibacillus albiflavus</name>
    <dbReference type="NCBI Taxonomy" id="2545760"/>
    <lineage>
        <taxon>Bacteria</taxon>
        <taxon>Bacillati</taxon>
        <taxon>Bacillota</taxon>
        <taxon>Bacilli</taxon>
        <taxon>Bacillales</taxon>
        <taxon>Paenibacillaceae</taxon>
        <taxon>Paenibacillus</taxon>
    </lineage>
</organism>
<dbReference type="EMBL" id="SKFG01000040">
    <property type="protein sequence ID" value="TCZ71852.1"/>
    <property type="molecule type" value="Genomic_DNA"/>
</dbReference>
<keyword evidence="1" id="KW-0472">Membrane</keyword>
<keyword evidence="3" id="KW-1185">Reference proteome</keyword>
<sequence>MKHYKIMIIILSLIISMFIIQFCNKNISLLSLEKMPNQTFYIFLKYIITFILGVILVLIIRSTAIQSVLSYNLILVVTSIMVLIGNIMISIYYMDILSFIGMDNKYWCIRVIIDDENRIILSLLAGFVFGRSIKELKNQFR</sequence>
<keyword evidence="1" id="KW-1133">Transmembrane helix</keyword>
<dbReference type="RefSeq" id="WP_132420314.1">
    <property type="nucleotide sequence ID" value="NZ_SKFG01000040.1"/>
</dbReference>
<keyword evidence="1" id="KW-0812">Transmembrane</keyword>
<evidence type="ECO:0000313" key="3">
    <source>
        <dbReference type="Proteomes" id="UP000295418"/>
    </source>
</evidence>
<feature type="transmembrane region" description="Helical" evidence="1">
    <location>
        <begin position="43"/>
        <end position="65"/>
    </location>
</feature>
<feature type="transmembrane region" description="Helical" evidence="1">
    <location>
        <begin position="6"/>
        <end position="23"/>
    </location>
</feature>
<gene>
    <name evidence="2" type="ORF">E0485_22570</name>
</gene>
<evidence type="ECO:0000256" key="1">
    <source>
        <dbReference type="SAM" id="Phobius"/>
    </source>
</evidence>
<proteinExistence type="predicted"/>
<accession>A0A4R4E142</accession>
<name>A0A4R4E142_9BACL</name>
<comment type="caution">
    <text evidence="2">The sequence shown here is derived from an EMBL/GenBank/DDBJ whole genome shotgun (WGS) entry which is preliminary data.</text>
</comment>
<feature type="transmembrane region" description="Helical" evidence="1">
    <location>
        <begin position="71"/>
        <end position="93"/>
    </location>
</feature>
<dbReference type="Proteomes" id="UP000295418">
    <property type="component" value="Unassembled WGS sequence"/>
</dbReference>
<evidence type="ECO:0000313" key="2">
    <source>
        <dbReference type="EMBL" id="TCZ71852.1"/>
    </source>
</evidence>
<reference evidence="2 3" key="1">
    <citation type="submission" date="2019-03" db="EMBL/GenBank/DDBJ databases">
        <authorList>
            <person name="Kim M.K.M."/>
        </authorList>
    </citation>
    <scope>NUCLEOTIDE SEQUENCE [LARGE SCALE GENOMIC DNA]</scope>
    <source>
        <strain evidence="2 3">18JY21-1</strain>
    </source>
</reference>